<comment type="subunit">
    <text evidence="7">Homotrimer.</text>
</comment>
<evidence type="ECO:0000256" key="4">
    <source>
        <dbReference type="ARBA" id="ARBA00022737"/>
    </source>
</evidence>
<protein>
    <recommendedName>
        <fullName evidence="7">UDP-3-O-acylglucosamine N-acyltransferase</fullName>
        <ecNumber evidence="7">2.3.1.191</ecNumber>
    </recommendedName>
</protein>
<organism evidence="9 10">
    <name type="scientific">Halovibrio salipaludis</name>
    <dbReference type="NCBI Taxonomy" id="2032626"/>
    <lineage>
        <taxon>Bacteria</taxon>
        <taxon>Pseudomonadati</taxon>
        <taxon>Pseudomonadota</taxon>
        <taxon>Gammaproteobacteria</taxon>
        <taxon>Oceanospirillales</taxon>
        <taxon>Halomonadaceae</taxon>
        <taxon>Halovibrio</taxon>
    </lineage>
</organism>
<dbReference type="GO" id="GO:0103118">
    <property type="term" value="F:UDP-3-O-[(3R)-3-hydroxyacyl]-glucosamine N-acyltransferase activity"/>
    <property type="evidence" value="ECO:0007669"/>
    <property type="project" value="UniProtKB-EC"/>
</dbReference>
<dbReference type="Proteomes" id="UP000218896">
    <property type="component" value="Unassembled WGS sequence"/>
</dbReference>
<keyword evidence="10" id="KW-1185">Reference proteome</keyword>
<sequence length="341" mass="35885">MHSVERTLSELADLLGAELRGDGSKRITGLATLASAGEDDITFLANEKYTRQLGTTRAGAVLVRPAEADQCPCNALVTDDPYQCFARLSHLFNPEPVREAGIDRSASVAESAAVADTAWIGPGAVIDRNAEVGERVRVGPNSVVGAGSRVGADTVLAANVTLYHGVTMGERCRISSGAVIGSDGFGYAHTGRNWERIAQIGGVHIGDDVDIGANTTIDRGALDDTVIGNGVKIDNLVQVAHNVEIGDHSAMAALVGISGSTRIGRHCVFGGASGIGGHLTIADGVQLTGMTMVTRSLKEAGVYSSGTGVEPNRDWRRSVVRFRQLDDMAQRLRQIEKKLSE</sequence>
<dbReference type="PANTHER" id="PTHR43378:SF2">
    <property type="entry name" value="UDP-3-O-ACYLGLUCOSAMINE N-ACYLTRANSFERASE 1, MITOCHONDRIAL-RELATED"/>
    <property type="match status" value="1"/>
</dbReference>
<dbReference type="InterPro" id="IPR020573">
    <property type="entry name" value="UDP_GlcNAc_AcTrfase_non-rep"/>
</dbReference>
<dbReference type="Pfam" id="PF14602">
    <property type="entry name" value="Hexapep_2"/>
    <property type="match status" value="1"/>
</dbReference>
<dbReference type="EC" id="2.3.1.191" evidence="7"/>
<comment type="catalytic activity">
    <reaction evidence="7">
        <text>a UDP-3-O-[(3R)-3-hydroxyacyl]-alpha-D-glucosamine + a (3R)-hydroxyacyl-[ACP] = a UDP-2-N,3-O-bis[(3R)-3-hydroxyacyl]-alpha-D-glucosamine + holo-[ACP] + H(+)</text>
        <dbReference type="Rhea" id="RHEA:53836"/>
        <dbReference type="Rhea" id="RHEA-COMP:9685"/>
        <dbReference type="Rhea" id="RHEA-COMP:9945"/>
        <dbReference type="ChEBI" id="CHEBI:15378"/>
        <dbReference type="ChEBI" id="CHEBI:64479"/>
        <dbReference type="ChEBI" id="CHEBI:78827"/>
        <dbReference type="ChEBI" id="CHEBI:137740"/>
        <dbReference type="ChEBI" id="CHEBI:137748"/>
        <dbReference type="EC" id="2.3.1.191"/>
    </reaction>
</comment>
<reference evidence="9 10" key="1">
    <citation type="submission" date="2017-08" db="EMBL/GenBank/DDBJ databases">
        <title>Halovibrio sewagensis sp. nov., isolated from wastewater of high salinity.</title>
        <authorList>
            <person name="Dong X."/>
            <person name="Zhang G."/>
        </authorList>
    </citation>
    <scope>NUCLEOTIDE SEQUENCE [LARGE SCALE GENOMIC DNA]</scope>
    <source>
        <strain evidence="9 10">YL5-2</strain>
    </source>
</reference>
<comment type="similarity">
    <text evidence="7">Belongs to the transferase hexapeptide repeat family. LpxD subfamily.</text>
</comment>
<keyword evidence="3 7" id="KW-0808">Transferase</keyword>
<name>A0A2A2F1Q9_9GAMM</name>
<keyword evidence="5 7" id="KW-0443">Lipid metabolism</keyword>
<evidence type="ECO:0000256" key="6">
    <source>
        <dbReference type="ARBA" id="ARBA00023315"/>
    </source>
</evidence>
<dbReference type="EMBL" id="NSKD01000007">
    <property type="protein sequence ID" value="PAU78664.1"/>
    <property type="molecule type" value="Genomic_DNA"/>
</dbReference>
<evidence type="ECO:0000256" key="3">
    <source>
        <dbReference type="ARBA" id="ARBA00022679"/>
    </source>
</evidence>
<proteinExistence type="inferred from homology"/>
<gene>
    <name evidence="7 9" type="primary">lpxD</name>
    <name evidence="9" type="ORF">CK501_13325</name>
</gene>
<dbReference type="RefSeq" id="WP_095618237.1">
    <property type="nucleotide sequence ID" value="NZ_NSKD01000007.1"/>
</dbReference>
<evidence type="ECO:0000313" key="9">
    <source>
        <dbReference type="EMBL" id="PAU78664.1"/>
    </source>
</evidence>
<dbReference type="Gene3D" id="1.20.5.170">
    <property type="match status" value="1"/>
</dbReference>
<evidence type="ECO:0000256" key="5">
    <source>
        <dbReference type="ARBA" id="ARBA00023098"/>
    </source>
</evidence>
<dbReference type="GO" id="GO:0016020">
    <property type="term" value="C:membrane"/>
    <property type="evidence" value="ECO:0007669"/>
    <property type="project" value="GOC"/>
</dbReference>
<keyword evidence="6 7" id="KW-0012">Acyltransferase</keyword>
<keyword evidence="1 7" id="KW-0444">Lipid biosynthesis</keyword>
<dbReference type="NCBIfam" id="TIGR01853">
    <property type="entry name" value="lipid_A_lpxD"/>
    <property type="match status" value="1"/>
</dbReference>
<feature type="active site" description="Proton acceptor" evidence="7">
    <location>
        <position position="241"/>
    </location>
</feature>
<evidence type="ECO:0000256" key="7">
    <source>
        <dbReference type="HAMAP-Rule" id="MF_00523"/>
    </source>
</evidence>
<dbReference type="GO" id="GO:0016410">
    <property type="term" value="F:N-acyltransferase activity"/>
    <property type="evidence" value="ECO:0007669"/>
    <property type="project" value="InterPro"/>
</dbReference>
<dbReference type="PANTHER" id="PTHR43378">
    <property type="entry name" value="UDP-3-O-ACYLGLUCOSAMINE N-ACYLTRANSFERASE"/>
    <property type="match status" value="1"/>
</dbReference>
<dbReference type="NCBIfam" id="NF002060">
    <property type="entry name" value="PRK00892.1"/>
    <property type="match status" value="1"/>
</dbReference>
<dbReference type="CDD" id="cd03352">
    <property type="entry name" value="LbH_LpxD"/>
    <property type="match status" value="1"/>
</dbReference>
<keyword evidence="2 7" id="KW-0441">Lipid A biosynthesis</keyword>
<evidence type="ECO:0000259" key="8">
    <source>
        <dbReference type="Pfam" id="PF04613"/>
    </source>
</evidence>
<dbReference type="HAMAP" id="MF_00523">
    <property type="entry name" value="LpxD"/>
    <property type="match status" value="1"/>
</dbReference>
<dbReference type="Pfam" id="PF00132">
    <property type="entry name" value="Hexapep"/>
    <property type="match status" value="3"/>
</dbReference>
<comment type="caution">
    <text evidence="9">The sequence shown here is derived from an EMBL/GenBank/DDBJ whole genome shotgun (WGS) entry which is preliminary data.</text>
</comment>
<evidence type="ECO:0000256" key="2">
    <source>
        <dbReference type="ARBA" id="ARBA00022556"/>
    </source>
</evidence>
<dbReference type="InterPro" id="IPR001451">
    <property type="entry name" value="Hexapep"/>
</dbReference>
<dbReference type="GO" id="GO:0009245">
    <property type="term" value="P:lipid A biosynthetic process"/>
    <property type="evidence" value="ECO:0007669"/>
    <property type="project" value="UniProtKB-UniRule"/>
</dbReference>
<dbReference type="AlphaFoldDB" id="A0A2A2F1Q9"/>
<comment type="pathway">
    <text evidence="7">Bacterial outer membrane biogenesis; LPS lipid A biosynthesis.</text>
</comment>
<accession>A0A2A2F1Q9</accession>
<dbReference type="SUPFAM" id="SSF51161">
    <property type="entry name" value="Trimeric LpxA-like enzymes"/>
    <property type="match status" value="1"/>
</dbReference>
<keyword evidence="4 7" id="KW-0677">Repeat</keyword>
<dbReference type="Gene3D" id="3.40.1390.10">
    <property type="entry name" value="MurE/MurF, N-terminal domain"/>
    <property type="match status" value="1"/>
</dbReference>
<feature type="domain" description="UDP-3-O-[3-hydroxymyristoyl] glucosamine N-acyltransferase non-repeat region" evidence="8">
    <location>
        <begin position="26"/>
        <end position="91"/>
    </location>
</feature>
<dbReference type="Gene3D" id="2.160.10.10">
    <property type="entry name" value="Hexapeptide repeat proteins"/>
    <property type="match status" value="1"/>
</dbReference>
<evidence type="ECO:0000256" key="1">
    <source>
        <dbReference type="ARBA" id="ARBA00022516"/>
    </source>
</evidence>
<evidence type="ECO:0000313" key="10">
    <source>
        <dbReference type="Proteomes" id="UP000218896"/>
    </source>
</evidence>
<dbReference type="InterPro" id="IPR011004">
    <property type="entry name" value="Trimer_LpxA-like_sf"/>
</dbReference>
<dbReference type="InterPro" id="IPR007691">
    <property type="entry name" value="LpxD"/>
</dbReference>
<dbReference type="Pfam" id="PF04613">
    <property type="entry name" value="LpxD"/>
    <property type="match status" value="1"/>
</dbReference>
<comment type="function">
    <text evidence="7">Catalyzes the N-acylation of UDP-3-O-acylglucosamine using 3-hydroxyacyl-ACP as the acyl donor. Is involved in the biosynthesis of lipid A, a phosphorylated glycolipid that anchors the lipopolysaccharide to the outer membrane of the cell.</text>
</comment>
<dbReference type="UniPathway" id="UPA00973"/>
<dbReference type="OrthoDB" id="9784739at2"/>